<reference evidence="8 9" key="1">
    <citation type="journal article" date="2013" name="Proc. Natl. Acad. Sci. U.S.A.">
        <title>Fine-scale variation in meiotic recombination in Mimulus inferred from population shotgun sequencing.</title>
        <authorList>
            <person name="Hellsten U."/>
            <person name="Wright K.M."/>
            <person name="Jenkins J."/>
            <person name="Shu S."/>
            <person name="Yuan Y."/>
            <person name="Wessler S.R."/>
            <person name="Schmutz J."/>
            <person name="Willis J.H."/>
            <person name="Rokhsar D.S."/>
        </authorList>
    </citation>
    <scope>NUCLEOTIDE SEQUENCE [LARGE SCALE GENOMIC DNA]</scope>
    <source>
        <strain evidence="9">cv. DUN x IM62</strain>
    </source>
</reference>
<dbReference type="InterPro" id="IPR015940">
    <property type="entry name" value="UBA"/>
</dbReference>
<accession>A0A022Q5H9</accession>
<dbReference type="InterPro" id="IPR009060">
    <property type="entry name" value="UBA-like_sf"/>
</dbReference>
<dbReference type="eggNOG" id="KOG0011">
    <property type="taxonomic scope" value="Eukaryota"/>
</dbReference>
<dbReference type="GO" id="GO:0043130">
    <property type="term" value="F:ubiquitin binding"/>
    <property type="evidence" value="ECO:0007669"/>
    <property type="project" value="UniProtKB-UniRule"/>
</dbReference>
<dbReference type="InterPro" id="IPR029071">
    <property type="entry name" value="Ubiquitin-like_domsf"/>
</dbReference>
<dbReference type="PROSITE" id="PS50030">
    <property type="entry name" value="UBA"/>
    <property type="match status" value="2"/>
</dbReference>
<evidence type="ECO:0000313" key="9">
    <source>
        <dbReference type="Proteomes" id="UP000030748"/>
    </source>
</evidence>
<proteinExistence type="inferred from homology"/>
<dbReference type="GO" id="GO:0005634">
    <property type="term" value="C:nucleus"/>
    <property type="evidence" value="ECO:0007669"/>
    <property type="project" value="UniProtKB-SubCell"/>
</dbReference>
<keyword evidence="9" id="KW-1185">Reference proteome</keyword>
<dbReference type="InterPro" id="IPR000626">
    <property type="entry name" value="Ubiquitin-like_dom"/>
</dbReference>
<dbReference type="GO" id="GO:0003684">
    <property type="term" value="F:damaged DNA binding"/>
    <property type="evidence" value="ECO:0007669"/>
    <property type="project" value="UniProtKB-UniRule"/>
</dbReference>
<keyword evidence="5" id="KW-0963">Cytoplasm</keyword>
<gene>
    <name evidence="8" type="ORF">MIMGU_mgv1a026286mg</name>
</gene>
<name>A0A022Q5H9_ERYGU</name>
<comment type="function">
    <text evidence="5">Multiubiquitin chain receptor involved in modulation of proteasomal degradation. Involved in nucleotide excision repair.</text>
</comment>
<evidence type="ECO:0000256" key="1">
    <source>
        <dbReference type="ARBA" id="ARBA00022737"/>
    </source>
</evidence>
<keyword evidence="3 5" id="KW-0234">DNA repair</keyword>
<dbReference type="Pfam" id="PF00627">
    <property type="entry name" value="UBA"/>
    <property type="match status" value="2"/>
</dbReference>
<dbReference type="InterPro" id="IPR004806">
    <property type="entry name" value="Rad23"/>
</dbReference>
<dbReference type="Gene3D" id="1.10.8.10">
    <property type="entry name" value="DNA helicase RuvA subunit, C-terminal domain"/>
    <property type="match status" value="2"/>
</dbReference>
<evidence type="ECO:0000313" key="8">
    <source>
        <dbReference type="EMBL" id="EYU21790.1"/>
    </source>
</evidence>
<evidence type="ECO:0000259" key="6">
    <source>
        <dbReference type="PROSITE" id="PS50030"/>
    </source>
</evidence>
<dbReference type="FunFam" id="1.10.8.10:FF:000002">
    <property type="entry name" value="UV excision repair protein RAD23 homolog"/>
    <property type="match status" value="1"/>
</dbReference>
<dbReference type="PRINTS" id="PR01839">
    <property type="entry name" value="RAD23PROTEIN"/>
</dbReference>
<evidence type="ECO:0000256" key="2">
    <source>
        <dbReference type="ARBA" id="ARBA00022763"/>
    </source>
</evidence>
<dbReference type="GO" id="GO:0031593">
    <property type="term" value="F:polyubiquitin modification-dependent protein binding"/>
    <property type="evidence" value="ECO:0007669"/>
    <property type="project" value="UniProtKB-UniRule"/>
</dbReference>
<dbReference type="AlphaFoldDB" id="A0A022Q5H9"/>
<keyword evidence="4 5" id="KW-0539">Nucleus</keyword>
<evidence type="ECO:0000259" key="7">
    <source>
        <dbReference type="PROSITE" id="PS50053"/>
    </source>
</evidence>
<dbReference type="Gene3D" id="3.10.20.90">
    <property type="entry name" value="Phosphatidylinositol 3-kinase Catalytic Subunit, Chain A, domain 1"/>
    <property type="match status" value="1"/>
</dbReference>
<keyword evidence="2 5" id="KW-0227">DNA damage</keyword>
<dbReference type="PANTHER" id="PTHR10621">
    <property type="entry name" value="UV EXCISION REPAIR PROTEIN RAD23"/>
    <property type="match status" value="1"/>
</dbReference>
<dbReference type="SUPFAM" id="SSF54236">
    <property type="entry name" value="Ubiquitin-like"/>
    <property type="match status" value="1"/>
</dbReference>
<organism evidence="8 9">
    <name type="scientific">Erythranthe guttata</name>
    <name type="common">Yellow monkey flower</name>
    <name type="synonym">Mimulus guttatus</name>
    <dbReference type="NCBI Taxonomy" id="4155"/>
    <lineage>
        <taxon>Eukaryota</taxon>
        <taxon>Viridiplantae</taxon>
        <taxon>Streptophyta</taxon>
        <taxon>Embryophyta</taxon>
        <taxon>Tracheophyta</taxon>
        <taxon>Spermatophyta</taxon>
        <taxon>Magnoliopsida</taxon>
        <taxon>eudicotyledons</taxon>
        <taxon>Gunneridae</taxon>
        <taxon>Pentapetalae</taxon>
        <taxon>asterids</taxon>
        <taxon>lamiids</taxon>
        <taxon>Lamiales</taxon>
        <taxon>Phrymaceae</taxon>
        <taxon>Erythranthe</taxon>
    </lineage>
</organism>
<dbReference type="PROSITE" id="PS50053">
    <property type="entry name" value="UBIQUITIN_2"/>
    <property type="match status" value="1"/>
</dbReference>
<comment type="subcellular location">
    <subcellularLocation>
        <location evidence="5">Nucleus</location>
    </subcellularLocation>
    <subcellularLocation>
        <location evidence="5">Cytoplasm</location>
    </subcellularLocation>
</comment>
<dbReference type="PANTHER" id="PTHR10621:SF0">
    <property type="entry name" value="UV EXCISION REPAIR PROTEIN RAD23"/>
    <property type="match status" value="1"/>
</dbReference>
<sequence length="174" mass="19057">MMILDYGGQQLLIHDGKVLKDESNLAENKVSEDGFLVVMLKPSEPSDSYAQAATNLTGGSNNEQTIQQLIDMGGGSWDNETVTSALPAAYNNAERAVDYSYSLLFVGRDIFDEGDSDEEMPHAVSVTPEEEASIERMEAIGFERALVIEAFLACDCNEELAVNYLLENAADYED</sequence>
<evidence type="ECO:0000256" key="3">
    <source>
        <dbReference type="ARBA" id="ARBA00023204"/>
    </source>
</evidence>
<feature type="domain" description="Ubiquitin-like" evidence="7">
    <location>
        <begin position="8"/>
        <end position="45"/>
    </location>
</feature>
<dbReference type="STRING" id="4155.A0A022Q5H9"/>
<feature type="domain" description="UBA" evidence="6">
    <location>
        <begin position="127"/>
        <end position="168"/>
    </location>
</feature>
<evidence type="ECO:0000256" key="4">
    <source>
        <dbReference type="ARBA" id="ARBA00023242"/>
    </source>
</evidence>
<dbReference type="SUPFAM" id="SSF46934">
    <property type="entry name" value="UBA-like"/>
    <property type="match status" value="2"/>
</dbReference>
<dbReference type="EMBL" id="KI632223">
    <property type="protein sequence ID" value="EYU21790.1"/>
    <property type="molecule type" value="Genomic_DNA"/>
</dbReference>
<dbReference type="FunFam" id="1.10.8.10:FF:000003">
    <property type="entry name" value="UV excision repair protein RAD23 homolog"/>
    <property type="match status" value="1"/>
</dbReference>
<dbReference type="GO" id="GO:0005737">
    <property type="term" value="C:cytoplasm"/>
    <property type="evidence" value="ECO:0007669"/>
    <property type="project" value="UniProtKB-SubCell"/>
</dbReference>
<dbReference type="Proteomes" id="UP000030748">
    <property type="component" value="Unassembled WGS sequence"/>
</dbReference>
<dbReference type="SMART" id="SM00165">
    <property type="entry name" value="UBA"/>
    <property type="match status" value="2"/>
</dbReference>
<comment type="similarity">
    <text evidence="5">Belongs to the RAD23 family.</text>
</comment>
<protein>
    <recommendedName>
        <fullName evidence="5">Ubiquitin receptor RAD23</fullName>
    </recommendedName>
    <alternativeName>
        <fullName evidence="5">DNA repair protein RAD23</fullName>
    </alternativeName>
</protein>
<evidence type="ECO:0000256" key="5">
    <source>
        <dbReference type="RuleBase" id="RU367049"/>
    </source>
</evidence>
<dbReference type="GO" id="GO:0043161">
    <property type="term" value="P:proteasome-mediated ubiquitin-dependent protein catabolic process"/>
    <property type="evidence" value="ECO:0007669"/>
    <property type="project" value="UniProtKB-UniRule"/>
</dbReference>
<dbReference type="GO" id="GO:0006289">
    <property type="term" value="P:nucleotide-excision repair"/>
    <property type="evidence" value="ECO:0007669"/>
    <property type="project" value="UniProtKB-UniRule"/>
</dbReference>
<keyword evidence="1" id="KW-0677">Repeat</keyword>
<feature type="domain" description="UBA" evidence="6">
    <location>
        <begin position="60"/>
        <end position="103"/>
    </location>
</feature>